<protein>
    <submittedName>
        <fullName evidence="2">Uncharacterized protein</fullName>
    </submittedName>
</protein>
<feature type="compositionally biased region" description="Basic and acidic residues" evidence="1">
    <location>
        <begin position="40"/>
        <end position="57"/>
    </location>
</feature>
<organism evidence="2 3">
    <name type="scientific">Trifolium medium</name>
    <dbReference type="NCBI Taxonomy" id="97028"/>
    <lineage>
        <taxon>Eukaryota</taxon>
        <taxon>Viridiplantae</taxon>
        <taxon>Streptophyta</taxon>
        <taxon>Embryophyta</taxon>
        <taxon>Tracheophyta</taxon>
        <taxon>Spermatophyta</taxon>
        <taxon>Magnoliopsida</taxon>
        <taxon>eudicotyledons</taxon>
        <taxon>Gunneridae</taxon>
        <taxon>Pentapetalae</taxon>
        <taxon>rosids</taxon>
        <taxon>fabids</taxon>
        <taxon>Fabales</taxon>
        <taxon>Fabaceae</taxon>
        <taxon>Papilionoideae</taxon>
        <taxon>50 kb inversion clade</taxon>
        <taxon>NPAAA clade</taxon>
        <taxon>Hologalegina</taxon>
        <taxon>IRL clade</taxon>
        <taxon>Trifolieae</taxon>
        <taxon>Trifolium</taxon>
    </lineage>
</organism>
<comment type="caution">
    <text evidence="2">The sequence shown here is derived from an EMBL/GenBank/DDBJ whole genome shotgun (WGS) entry which is preliminary data.</text>
</comment>
<feature type="region of interest" description="Disordered" evidence="1">
    <location>
        <begin position="1"/>
        <end position="87"/>
    </location>
</feature>
<keyword evidence="3" id="KW-1185">Reference proteome</keyword>
<reference evidence="2 3" key="1">
    <citation type="journal article" date="2018" name="Front. Plant Sci.">
        <title>Red Clover (Trifolium pratense) and Zigzag Clover (T. medium) - A Picture of Genomic Similarities and Differences.</title>
        <authorList>
            <person name="Dluhosova J."/>
            <person name="Istvanek J."/>
            <person name="Nedelnik J."/>
            <person name="Repkova J."/>
        </authorList>
    </citation>
    <scope>NUCLEOTIDE SEQUENCE [LARGE SCALE GENOMIC DNA]</scope>
    <source>
        <strain evidence="3">cv. 10/8</strain>
        <tissue evidence="2">Leaf</tissue>
    </source>
</reference>
<feature type="compositionally biased region" description="Basic and acidic residues" evidence="1">
    <location>
        <begin position="11"/>
        <end position="30"/>
    </location>
</feature>
<evidence type="ECO:0000256" key="1">
    <source>
        <dbReference type="SAM" id="MobiDB-lite"/>
    </source>
</evidence>
<evidence type="ECO:0000313" key="2">
    <source>
        <dbReference type="EMBL" id="MCI55400.1"/>
    </source>
</evidence>
<accession>A0A392T5G5</accession>
<evidence type="ECO:0000313" key="3">
    <source>
        <dbReference type="Proteomes" id="UP000265520"/>
    </source>
</evidence>
<dbReference type="EMBL" id="LXQA010495661">
    <property type="protein sequence ID" value="MCI55400.1"/>
    <property type="molecule type" value="Genomic_DNA"/>
</dbReference>
<feature type="compositionally biased region" description="Polar residues" evidence="1">
    <location>
        <begin position="58"/>
        <end position="68"/>
    </location>
</feature>
<sequence>MQHHHTTLADLKIDDEPWEIARKLGPPKEKGTHHKPTTTTEREVAPVEPKRHTEDSSIGKSDLTQNNKHPPRKSVTDLEQKKRQNFK</sequence>
<proteinExistence type="predicted"/>
<dbReference type="AlphaFoldDB" id="A0A392T5G5"/>
<name>A0A392T5G5_9FABA</name>
<feature type="compositionally biased region" description="Basic and acidic residues" evidence="1">
    <location>
        <begin position="74"/>
        <end position="87"/>
    </location>
</feature>
<dbReference type="Proteomes" id="UP000265520">
    <property type="component" value="Unassembled WGS sequence"/>
</dbReference>